<evidence type="ECO:0000256" key="1">
    <source>
        <dbReference type="SAM" id="Phobius"/>
    </source>
</evidence>
<feature type="transmembrane region" description="Helical" evidence="1">
    <location>
        <begin position="167"/>
        <end position="190"/>
    </location>
</feature>
<name>A0A370L4Y7_9HYPH</name>
<protein>
    <submittedName>
        <fullName evidence="2">DUF2232 domain-containing protein</fullName>
    </submittedName>
</protein>
<feature type="transmembrane region" description="Helical" evidence="1">
    <location>
        <begin position="6"/>
        <end position="33"/>
    </location>
</feature>
<dbReference type="InterPro" id="IPR018710">
    <property type="entry name" value="DUF2232"/>
</dbReference>
<gene>
    <name evidence="2" type="ORF">DWE98_14695</name>
</gene>
<dbReference type="Pfam" id="PF09991">
    <property type="entry name" value="DUF2232"/>
    <property type="match status" value="1"/>
</dbReference>
<dbReference type="EMBL" id="QQTP01000007">
    <property type="protein sequence ID" value="RDJ24154.1"/>
    <property type="molecule type" value="Genomic_DNA"/>
</dbReference>
<dbReference type="Proteomes" id="UP000255207">
    <property type="component" value="Unassembled WGS sequence"/>
</dbReference>
<accession>A0A370L4Y7</accession>
<keyword evidence="1" id="KW-0472">Membrane</keyword>
<proteinExistence type="predicted"/>
<organism evidence="2 3">
    <name type="scientific">Bosea caraganae</name>
    <dbReference type="NCBI Taxonomy" id="2763117"/>
    <lineage>
        <taxon>Bacteria</taxon>
        <taxon>Pseudomonadati</taxon>
        <taxon>Pseudomonadota</taxon>
        <taxon>Alphaproteobacteria</taxon>
        <taxon>Hyphomicrobiales</taxon>
        <taxon>Boseaceae</taxon>
        <taxon>Bosea</taxon>
    </lineage>
</organism>
<dbReference type="OrthoDB" id="7335270at2"/>
<keyword evidence="1" id="KW-0812">Transmembrane</keyword>
<comment type="caution">
    <text evidence="2">The sequence shown here is derived from an EMBL/GenBank/DDBJ whole genome shotgun (WGS) entry which is preliminary data.</text>
</comment>
<dbReference type="AlphaFoldDB" id="A0A370L4Y7"/>
<feature type="transmembrane region" description="Helical" evidence="1">
    <location>
        <begin position="270"/>
        <end position="294"/>
    </location>
</feature>
<reference evidence="3" key="1">
    <citation type="submission" date="2018-07" db="EMBL/GenBank/DDBJ databases">
        <authorList>
            <person name="Safronova V.I."/>
            <person name="Chirak E.R."/>
            <person name="Sazanova A.L."/>
        </authorList>
    </citation>
    <scope>NUCLEOTIDE SEQUENCE [LARGE SCALE GENOMIC DNA]</scope>
    <source>
        <strain evidence="3">RCAM04685</strain>
    </source>
</reference>
<feature type="transmembrane region" description="Helical" evidence="1">
    <location>
        <begin position="71"/>
        <end position="91"/>
    </location>
</feature>
<evidence type="ECO:0000313" key="2">
    <source>
        <dbReference type="EMBL" id="RDJ24154.1"/>
    </source>
</evidence>
<feature type="transmembrane region" description="Helical" evidence="1">
    <location>
        <begin position="103"/>
        <end position="125"/>
    </location>
</feature>
<dbReference type="RefSeq" id="WP_114830015.1">
    <property type="nucleotide sequence ID" value="NZ_QQTO01000007.1"/>
</dbReference>
<sequence length="316" mass="32799">MLPIVGIGAGLVSALLFAVVITGSPLAILLYSAAPLPIFIAALGWNHRAGLVATAAGAVAGAVALSLPAGFNFALIVALPAWWIAYLVLLARTDGTTTEWYPLGHLLVWIAATAALTTVGSALVMTTDYEAYRTVIARVVENLLNEMVRSRLIALAPDTKLSDLAQMLAPAVPVGIGASFVTTLVVNLWLAGKAVQLSGRLPRPWPFIPATTVPRRALPLMALALVTIAFGGFVGVAGAAMTGALLAVFMLSGLALIHDLTRGKSWRAPALIAVYVALVVMQALLTPVLTLAGMADSLFGLRKRGPKPPLPPTPNA</sequence>
<keyword evidence="3" id="KW-1185">Reference proteome</keyword>
<evidence type="ECO:0000313" key="3">
    <source>
        <dbReference type="Proteomes" id="UP000255207"/>
    </source>
</evidence>
<feature type="transmembrane region" description="Helical" evidence="1">
    <location>
        <begin position="222"/>
        <end position="250"/>
    </location>
</feature>
<keyword evidence="1" id="KW-1133">Transmembrane helix</keyword>
<feature type="transmembrane region" description="Helical" evidence="1">
    <location>
        <begin position="45"/>
        <end position="65"/>
    </location>
</feature>